<dbReference type="AlphaFoldDB" id="A0A2R6A865"/>
<protein>
    <submittedName>
        <fullName evidence="1">Uncharacterized protein</fullName>
    </submittedName>
</protein>
<gene>
    <name evidence="1" type="ORF">B9Q01_07810</name>
</gene>
<proteinExistence type="predicted"/>
<reference evidence="1 2" key="1">
    <citation type="submission" date="2017-04" db="EMBL/GenBank/DDBJ databases">
        <title>Novel microbial lineages endemic to geothermal iron-oxide mats fill important gaps in the evolutionary history of Archaea.</title>
        <authorList>
            <person name="Jay Z.J."/>
            <person name="Beam J.P."/>
            <person name="Dlakic M."/>
            <person name="Rusch D.B."/>
            <person name="Kozubal M.A."/>
            <person name="Inskeep W.P."/>
        </authorList>
    </citation>
    <scope>NUCLEOTIDE SEQUENCE [LARGE SCALE GENOMIC DNA]</scope>
    <source>
        <strain evidence="1">OSP_D</strain>
    </source>
</reference>
<organism evidence="1 2">
    <name type="scientific">Candidatus Marsarchaeota G1 archaeon OSP_D</name>
    <dbReference type="NCBI Taxonomy" id="1978155"/>
    <lineage>
        <taxon>Archaea</taxon>
        <taxon>Candidatus Marsarchaeota</taxon>
        <taxon>Candidatus Marsarchaeota group 1</taxon>
    </lineage>
</organism>
<sequence length="78" mass="9006">MVRKLVVKQNKPLKVKDIKRKMSIALGGVVAEILVQDAFKNKPQDYVLSNSDIELLRTRLQYYFGDASEVVYKLVMFD</sequence>
<comment type="caution">
    <text evidence="1">The sequence shown here is derived from an EMBL/GenBank/DDBJ whole genome shotgun (WGS) entry which is preliminary data.</text>
</comment>
<evidence type="ECO:0000313" key="1">
    <source>
        <dbReference type="EMBL" id="PSN82525.1"/>
    </source>
</evidence>
<dbReference type="Proteomes" id="UP000240880">
    <property type="component" value="Unassembled WGS sequence"/>
</dbReference>
<evidence type="ECO:0000313" key="2">
    <source>
        <dbReference type="Proteomes" id="UP000240880"/>
    </source>
</evidence>
<accession>A0A2R6A865</accession>
<name>A0A2R6A865_9ARCH</name>
<dbReference type="EMBL" id="NEXC01000068">
    <property type="protein sequence ID" value="PSN82525.1"/>
    <property type="molecule type" value="Genomic_DNA"/>
</dbReference>